<proteinExistence type="predicted"/>
<dbReference type="Proteomes" id="UP000001949">
    <property type="component" value="Unassembled WGS sequence"/>
</dbReference>
<name>Q4N621_THEPA</name>
<sequence length="68" mass="8118">MDSELVERKRLSRESKLENAPKTDPDGVFDEEEEEDEESKKRRLFEQQIELPLLVFFLTFLFPPLGIY</sequence>
<keyword evidence="2" id="KW-0812">Transmembrane</keyword>
<keyword evidence="2" id="KW-0472">Membrane</keyword>
<reference evidence="3 4" key="1">
    <citation type="journal article" date="2005" name="Science">
        <title>Genome sequence of Theileria parva, a bovine pathogen that transforms lymphocytes.</title>
        <authorList>
            <person name="Gardner M.J."/>
            <person name="Bishop R."/>
            <person name="Shah T."/>
            <person name="de Villiers E.P."/>
            <person name="Carlton J.M."/>
            <person name="Hall N."/>
            <person name="Ren Q."/>
            <person name="Paulsen I.T."/>
            <person name="Pain A."/>
            <person name="Berriman M."/>
            <person name="Wilson R.J.M."/>
            <person name="Sato S."/>
            <person name="Ralph S.A."/>
            <person name="Mann D.J."/>
            <person name="Xiong Z."/>
            <person name="Shallom S.J."/>
            <person name="Weidman J."/>
            <person name="Jiang L."/>
            <person name="Lynn J."/>
            <person name="Weaver B."/>
            <person name="Shoaibi A."/>
            <person name="Domingo A.R."/>
            <person name="Wasawo D."/>
            <person name="Crabtree J."/>
            <person name="Wortman J.R."/>
            <person name="Haas B."/>
            <person name="Angiuoli S.V."/>
            <person name="Creasy T.H."/>
            <person name="Lu C."/>
            <person name="Suh B."/>
            <person name="Silva J.C."/>
            <person name="Utterback T.R."/>
            <person name="Feldblyum T.V."/>
            <person name="Pertea M."/>
            <person name="Allen J."/>
            <person name="Nierman W.C."/>
            <person name="Taracha E.L.N."/>
            <person name="Salzberg S.L."/>
            <person name="White O.R."/>
            <person name="Fitzhugh H.A."/>
            <person name="Morzaria S."/>
            <person name="Venter J.C."/>
            <person name="Fraser C.M."/>
            <person name="Nene V."/>
        </authorList>
    </citation>
    <scope>NUCLEOTIDE SEQUENCE [LARGE SCALE GENOMIC DNA]</scope>
    <source>
        <strain evidence="3 4">Muguga</strain>
    </source>
</reference>
<accession>Q4N621</accession>
<evidence type="ECO:0000256" key="1">
    <source>
        <dbReference type="SAM" id="MobiDB-lite"/>
    </source>
</evidence>
<keyword evidence="4" id="KW-1185">Reference proteome</keyword>
<feature type="transmembrane region" description="Helical" evidence="2">
    <location>
        <begin position="49"/>
        <end position="67"/>
    </location>
</feature>
<gene>
    <name evidence="3" type="ordered locus">TP02_0116</name>
</gene>
<evidence type="ECO:0000313" key="4">
    <source>
        <dbReference type="Proteomes" id="UP000001949"/>
    </source>
</evidence>
<dbReference type="KEGG" id="tpv:TP02_0116"/>
<dbReference type="GeneID" id="3501548"/>
<organism evidence="3 4">
    <name type="scientific">Theileria parva</name>
    <name type="common">East coast fever infection agent</name>
    <dbReference type="NCBI Taxonomy" id="5875"/>
    <lineage>
        <taxon>Eukaryota</taxon>
        <taxon>Sar</taxon>
        <taxon>Alveolata</taxon>
        <taxon>Apicomplexa</taxon>
        <taxon>Aconoidasida</taxon>
        <taxon>Piroplasmida</taxon>
        <taxon>Theileriidae</taxon>
        <taxon>Theileria</taxon>
    </lineage>
</organism>
<comment type="caution">
    <text evidence="3">The sequence shown here is derived from an EMBL/GenBank/DDBJ whole genome shotgun (WGS) entry which is preliminary data.</text>
</comment>
<evidence type="ECO:0000256" key="2">
    <source>
        <dbReference type="SAM" id="Phobius"/>
    </source>
</evidence>
<feature type="region of interest" description="Disordered" evidence="1">
    <location>
        <begin position="1"/>
        <end position="41"/>
    </location>
</feature>
<dbReference type="EMBL" id="AAGK01000002">
    <property type="protein sequence ID" value="EAN32402.1"/>
    <property type="molecule type" value="Genomic_DNA"/>
</dbReference>
<protein>
    <submittedName>
        <fullName evidence="3">Uncharacterized protein</fullName>
    </submittedName>
</protein>
<feature type="compositionally biased region" description="Basic and acidic residues" evidence="1">
    <location>
        <begin position="1"/>
        <end position="25"/>
    </location>
</feature>
<feature type="compositionally biased region" description="Acidic residues" evidence="1">
    <location>
        <begin position="27"/>
        <end position="37"/>
    </location>
</feature>
<dbReference type="AlphaFoldDB" id="Q4N621"/>
<dbReference type="InParanoid" id="Q4N621"/>
<evidence type="ECO:0000313" key="3">
    <source>
        <dbReference type="EMBL" id="EAN32402.1"/>
    </source>
</evidence>
<keyword evidence="2" id="KW-1133">Transmembrane helix</keyword>